<evidence type="ECO:0000313" key="1">
    <source>
        <dbReference type="EMBL" id="RXF71458.1"/>
    </source>
</evidence>
<sequence length="167" mass="18961">MANDRLEPVPVTARERRLHDGGKELRDTLTRAICVAAGKGPKGRDNVICEARNRLAPELWGVISENLELNDRHWIVVTAPGEMFYGFRKLDLASLCAAVHTPERAVLILQTSIVYKLADLWRPHKNYPKHEDLPDQLKAEVAPLYACETTEFHWSAFANTLSAMRRF</sequence>
<accession>A0A4Q0MDI4</accession>
<name>A0A4Q0MDI4_9HYPH</name>
<evidence type="ECO:0000313" key="2">
    <source>
        <dbReference type="Proteomes" id="UP000289708"/>
    </source>
</evidence>
<dbReference type="AlphaFoldDB" id="A0A4Q0MDI4"/>
<reference evidence="1 2" key="1">
    <citation type="submission" date="2018-12" db="EMBL/GenBank/DDBJ databases">
        <title>bacterium Hansschlegelia zhihuaiae S113.</title>
        <authorList>
            <person name="He J."/>
        </authorList>
    </citation>
    <scope>NUCLEOTIDE SEQUENCE [LARGE SCALE GENOMIC DNA]</scope>
    <source>
        <strain evidence="1 2">S 113</strain>
    </source>
</reference>
<keyword evidence="2" id="KW-1185">Reference proteome</keyword>
<dbReference type="RefSeq" id="WP_128778354.1">
    <property type="nucleotide sequence ID" value="NZ_RYFI01000015.1"/>
</dbReference>
<dbReference type="EMBL" id="RYFI01000015">
    <property type="protein sequence ID" value="RXF71458.1"/>
    <property type="molecule type" value="Genomic_DNA"/>
</dbReference>
<dbReference type="Proteomes" id="UP000289708">
    <property type="component" value="Unassembled WGS sequence"/>
</dbReference>
<proteinExistence type="predicted"/>
<comment type="caution">
    <text evidence="1">The sequence shown here is derived from an EMBL/GenBank/DDBJ whole genome shotgun (WGS) entry which is preliminary data.</text>
</comment>
<organism evidence="1 2">
    <name type="scientific">Hansschlegelia zhihuaiae</name>
    <dbReference type="NCBI Taxonomy" id="405005"/>
    <lineage>
        <taxon>Bacteria</taxon>
        <taxon>Pseudomonadati</taxon>
        <taxon>Pseudomonadota</taxon>
        <taxon>Alphaproteobacteria</taxon>
        <taxon>Hyphomicrobiales</taxon>
        <taxon>Methylopilaceae</taxon>
        <taxon>Hansschlegelia</taxon>
    </lineage>
</organism>
<protein>
    <submittedName>
        <fullName evidence="1">Uncharacterized protein</fullName>
    </submittedName>
</protein>
<gene>
    <name evidence="1" type="ORF">EK403_15420</name>
</gene>